<evidence type="ECO:0000256" key="1">
    <source>
        <dbReference type="SAM" id="Phobius"/>
    </source>
</evidence>
<feature type="domain" description="CAAX prenyl protease 2/Lysostaphin resistance protein A-like" evidence="2">
    <location>
        <begin position="196"/>
        <end position="283"/>
    </location>
</feature>
<evidence type="ECO:0000313" key="4">
    <source>
        <dbReference type="Proteomes" id="UP000277007"/>
    </source>
</evidence>
<evidence type="ECO:0000313" key="3">
    <source>
        <dbReference type="EMBL" id="RTR24415.1"/>
    </source>
</evidence>
<sequence>MTHTVLTRLADAAEGVIRQEPGAVEAVLALAGDSSLPPDHRRAAEAVGMMIVKLEAREYDLELRNERLEAAARLRDQASLMLTVCILLISGYTLTFATLRGLLRINGSDLVSTLYNLGVLAVMLGGCAALARLSRLPMAAFGLTLVGAKRSVREALVMTVLISLMMTGVKAALPASVTSAQPFFNWASLSGTHGAVMLAVYALSSLLQEGLARGVMQGMLERLLVGRFAAPLSVLLASTIFATMHVHLSPLIGLAAFTQGLVFGWFYRRHRCLIGVTLAHFLFGAYTLSVLGYDWMLY</sequence>
<keyword evidence="1" id="KW-0472">Membrane</keyword>
<dbReference type="RefSeq" id="WP_126611334.1">
    <property type="nucleotide sequence ID" value="NZ_JBHUCY010000008.1"/>
</dbReference>
<dbReference type="EMBL" id="RXMA01000001">
    <property type="protein sequence ID" value="RTR24415.1"/>
    <property type="molecule type" value="Genomic_DNA"/>
</dbReference>
<keyword evidence="1" id="KW-1133">Transmembrane helix</keyword>
<dbReference type="Pfam" id="PF02517">
    <property type="entry name" value="Rce1-like"/>
    <property type="match status" value="1"/>
</dbReference>
<comment type="caution">
    <text evidence="3">The sequence shown here is derived from an EMBL/GenBank/DDBJ whole genome shotgun (WGS) entry which is preliminary data.</text>
</comment>
<organism evidence="3 4">
    <name type="scientific">Azospirillum griseum</name>
    <dbReference type="NCBI Taxonomy" id="2496639"/>
    <lineage>
        <taxon>Bacteria</taxon>
        <taxon>Pseudomonadati</taxon>
        <taxon>Pseudomonadota</taxon>
        <taxon>Alphaproteobacteria</taxon>
        <taxon>Rhodospirillales</taxon>
        <taxon>Azospirillaceae</taxon>
        <taxon>Azospirillum</taxon>
    </lineage>
</organism>
<keyword evidence="1" id="KW-0812">Transmembrane</keyword>
<protein>
    <submittedName>
        <fullName evidence="3">CPBP family intramembrane metalloprotease</fullName>
    </submittedName>
</protein>
<feature type="transmembrane region" description="Helical" evidence="1">
    <location>
        <begin position="224"/>
        <end position="242"/>
    </location>
</feature>
<dbReference type="AlphaFoldDB" id="A0A3S0I4N0"/>
<dbReference type="OrthoDB" id="3525895at2"/>
<gene>
    <name evidence="3" type="ORF">EJ903_01215</name>
</gene>
<proteinExistence type="predicted"/>
<dbReference type="GO" id="GO:0004175">
    <property type="term" value="F:endopeptidase activity"/>
    <property type="evidence" value="ECO:0007669"/>
    <property type="project" value="UniProtKB-ARBA"/>
</dbReference>
<keyword evidence="3" id="KW-0482">Metalloprotease</keyword>
<dbReference type="Proteomes" id="UP000277007">
    <property type="component" value="Unassembled WGS sequence"/>
</dbReference>
<dbReference type="InterPro" id="IPR003675">
    <property type="entry name" value="Rce1/LyrA-like_dom"/>
</dbReference>
<dbReference type="GO" id="GO:0006508">
    <property type="term" value="P:proteolysis"/>
    <property type="evidence" value="ECO:0007669"/>
    <property type="project" value="UniProtKB-KW"/>
</dbReference>
<dbReference type="GO" id="GO:0080120">
    <property type="term" value="P:CAAX-box protein maturation"/>
    <property type="evidence" value="ECO:0007669"/>
    <property type="project" value="UniProtKB-ARBA"/>
</dbReference>
<dbReference type="GO" id="GO:0008237">
    <property type="term" value="F:metallopeptidase activity"/>
    <property type="evidence" value="ECO:0007669"/>
    <property type="project" value="UniProtKB-KW"/>
</dbReference>
<accession>A0A3S0I4N0</accession>
<evidence type="ECO:0000259" key="2">
    <source>
        <dbReference type="Pfam" id="PF02517"/>
    </source>
</evidence>
<reference evidence="3 4" key="1">
    <citation type="submission" date="2018-12" db="EMBL/GenBank/DDBJ databases">
        <authorList>
            <person name="Yang Y."/>
        </authorList>
    </citation>
    <scope>NUCLEOTIDE SEQUENCE [LARGE SCALE GENOMIC DNA]</scope>
    <source>
        <strain evidence="3 4">L-25-5w-1</strain>
    </source>
</reference>
<keyword evidence="3" id="KW-0645">Protease</keyword>
<feature type="transmembrane region" description="Helical" evidence="1">
    <location>
        <begin position="183"/>
        <end position="203"/>
    </location>
</feature>
<feature type="transmembrane region" description="Helical" evidence="1">
    <location>
        <begin position="155"/>
        <end position="177"/>
    </location>
</feature>
<feature type="transmembrane region" description="Helical" evidence="1">
    <location>
        <begin position="273"/>
        <end position="293"/>
    </location>
</feature>
<keyword evidence="4" id="KW-1185">Reference proteome</keyword>
<feature type="transmembrane region" description="Helical" evidence="1">
    <location>
        <begin position="248"/>
        <end position="266"/>
    </location>
</feature>
<feature type="transmembrane region" description="Helical" evidence="1">
    <location>
        <begin position="114"/>
        <end position="134"/>
    </location>
</feature>
<feature type="transmembrane region" description="Helical" evidence="1">
    <location>
        <begin position="80"/>
        <end position="102"/>
    </location>
</feature>
<name>A0A3S0I4N0_9PROT</name>
<keyword evidence="3" id="KW-0378">Hydrolase</keyword>